<gene>
    <name evidence="13" type="ORF">ACA1_095090</name>
</gene>
<dbReference type="InterPro" id="IPR024088">
    <property type="entry name" value="Tyr-tRNA-ligase_bac-type"/>
</dbReference>
<dbReference type="InterPro" id="IPR001412">
    <property type="entry name" value="aa-tRNA-synth_I_CS"/>
</dbReference>
<dbReference type="SUPFAM" id="SSF55174">
    <property type="entry name" value="Alpha-L RNA-binding motif"/>
    <property type="match status" value="1"/>
</dbReference>
<dbReference type="InterPro" id="IPR002307">
    <property type="entry name" value="Tyr-tRNA-ligase"/>
</dbReference>
<evidence type="ECO:0000256" key="8">
    <source>
        <dbReference type="ARBA" id="ARBA00033323"/>
    </source>
</evidence>
<dbReference type="PROSITE" id="PS50889">
    <property type="entry name" value="S4"/>
    <property type="match status" value="1"/>
</dbReference>
<dbReference type="GeneID" id="14913198"/>
<evidence type="ECO:0000256" key="10">
    <source>
        <dbReference type="PROSITE-ProRule" id="PRU00182"/>
    </source>
</evidence>
<dbReference type="PANTHER" id="PTHR11766">
    <property type="entry name" value="TYROSYL-TRNA SYNTHETASE"/>
    <property type="match status" value="1"/>
</dbReference>
<dbReference type="GO" id="GO:0004831">
    <property type="term" value="F:tyrosine-tRNA ligase activity"/>
    <property type="evidence" value="ECO:0007669"/>
    <property type="project" value="UniProtKB-EC"/>
</dbReference>
<keyword evidence="6 11" id="KW-0648">Protein biosynthesis</keyword>
<evidence type="ECO:0000256" key="1">
    <source>
        <dbReference type="ARBA" id="ARBA00013160"/>
    </source>
</evidence>
<evidence type="ECO:0000256" key="6">
    <source>
        <dbReference type="ARBA" id="ARBA00022917"/>
    </source>
</evidence>
<dbReference type="OrthoDB" id="337870at2759"/>
<dbReference type="GO" id="GO:0005524">
    <property type="term" value="F:ATP binding"/>
    <property type="evidence" value="ECO:0007669"/>
    <property type="project" value="UniProtKB-KW"/>
</dbReference>
<dbReference type="InterPro" id="IPR024107">
    <property type="entry name" value="Tyr-tRNA-ligase_bac_1"/>
</dbReference>
<dbReference type="PRINTS" id="PR01040">
    <property type="entry name" value="TRNASYNTHTYR"/>
</dbReference>
<dbReference type="VEuPathDB" id="AmoebaDB:ACA1_095090"/>
<dbReference type="Gene3D" id="1.10.240.10">
    <property type="entry name" value="Tyrosyl-Transfer RNA Synthetase"/>
    <property type="match status" value="1"/>
</dbReference>
<keyword evidence="3 11" id="KW-0547">Nucleotide-binding</keyword>
<name>L8GJ61_ACACF</name>
<dbReference type="FunFam" id="1.10.240.10:FF:000001">
    <property type="entry name" value="Tyrosine--tRNA ligase"/>
    <property type="match status" value="1"/>
</dbReference>
<evidence type="ECO:0000256" key="7">
    <source>
        <dbReference type="ARBA" id="ARBA00023146"/>
    </source>
</evidence>
<dbReference type="EMBL" id="KB008103">
    <property type="protein sequence ID" value="ELR12889.1"/>
    <property type="molecule type" value="Genomic_DNA"/>
</dbReference>
<dbReference type="PANTHER" id="PTHR11766:SF0">
    <property type="entry name" value="TYROSINE--TRNA LIGASE, MITOCHONDRIAL"/>
    <property type="match status" value="1"/>
</dbReference>
<evidence type="ECO:0000313" key="13">
    <source>
        <dbReference type="EMBL" id="ELR12889.1"/>
    </source>
</evidence>
<keyword evidence="5 10" id="KW-0694">RNA-binding</keyword>
<comment type="catalytic activity">
    <reaction evidence="9 11">
        <text>tRNA(Tyr) + L-tyrosine + ATP = L-tyrosyl-tRNA(Tyr) + AMP + diphosphate + H(+)</text>
        <dbReference type="Rhea" id="RHEA:10220"/>
        <dbReference type="Rhea" id="RHEA-COMP:9706"/>
        <dbReference type="Rhea" id="RHEA-COMP:9707"/>
        <dbReference type="ChEBI" id="CHEBI:15378"/>
        <dbReference type="ChEBI" id="CHEBI:30616"/>
        <dbReference type="ChEBI" id="CHEBI:33019"/>
        <dbReference type="ChEBI" id="CHEBI:58315"/>
        <dbReference type="ChEBI" id="CHEBI:78442"/>
        <dbReference type="ChEBI" id="CHEBI:78536"/>
        <dbReference type="ChEBI" id="CHEBI:456215"/>
        <dbReference type="EC" id="6.1.1.1"/>
    </reaction>
</comment>
<evidence type="ECO:0000256" key="11">
    <source>
        <dbReference type="RuleBase" id="RU361234"/>
    </source>
</evidence>
<evidence type="ECO:0000256" key="2">
    <source>
        <dbReference type="ARBA" id="ARBA00022598"/>
    </source>
</evidence>
<protein>
    <recommendedName>
        <fullName evidence="1 11">Tyrosine--tRNA ligase</fullName>
        <ecNumber evidence="1 11">6.1.1.1</ecNumber>
    </recommendedName>
    <alternativeName>
        <fullName evidence="8 11">Tyrosyl-tRNA synthetase</fullName>
    </alternativeName>
</protein>
<dbReference type="NCBIfam" id="TIGR00234">
    <property type="entry name" value="tyrS"/>
    <property type="match status" value="1"/>
</dbReference>
<dbReference type="InterPro" id="IPR014729">
    <property type="entry name" value="Rossmann-like_a/b/a_fold"/>
</dbReference>
<dbReference type="PROSITE" id="PS00178">
    <property type="entry name" value="AA_TRNA_LIGASE_I"/>
    <property type="match status" value="1"/>
</dbReference>
<dbReference type="Pfam" id="PF00579">
    <property type="entry name" value="tRNA-synt_1b"/>
    <property type="match status" value="1"/>
</dbReference>
<accession>L8GJ61</accession>
<feature type="domain" description="Tyrosine--tRNA ligase SYY-like C-terminal" evidence="12">
    <location>
        <begin position="393"/>
        <end position="475"/>
    </location>
</feature>
<sequence>MKRLGLCGHARSGALRWRRSSHASNPFSLCNVGSAVQPLASSSCSGRQFHDVVKSLEERGFIYQTTFSSAAPAGASPTSAAAGEGKGSVYVGFDPTAESLHVGNLLGLLALLHFQRAGHRPIALVGGATGRIGDPSGRATERALLDEATLERNVRGIESCLRQLDTEGGPAFEIVNNFDWYRGMNVLSFLRDVGKHFRLGTMLAKESVRSRMDRDDNEGMSFTEFSYQGYDFLNLYRTEGCRLQLGGSDQWGNITAGCDLIRKVEGVEAHGVTIPLLTTSTGEEVGKSAGNAAVWLCPTRTSHYEFYQYFRNTRDADLRRFLKLFTLLPLPRIEEIAQAHDLRPEEHAGQKVLAEEVTRLVRGEQGLHTALKATRVMFGDEPVDSLPPSELLAVLKDVPSVTLPRSSVVGQPLSGLMVACRATASKGEARRLVKGGGVYVNSKRVPNDDYQVGPDDVLGDALCVLRVGKKSYFLVKLTPQ</sequence>
<comment type="similarity">
    <text evidence="11">Belongs to the class-I aminoacyl-tRNA synthetase family.</text>
</comment>
<evidence type="ECO:0000259" key="12">
    <source>
        <dbReference type="Pfam" id="PF22421"/>
    </source>
</evidence>
<keyword evidence="2 11" id="KW-0436">Ligase</keyword>
<keyword evidence="7 11" id="KW-0030">Aminoacyl-tRNA synthetase</keyword>
<dbReference type="HAMAP" id="MF_02006">
    <property type="entry name" value="Tyr_tRNA_synth_type1"/>
    <property type="match status" value="1"/>
</dbReference>
<evidence type="ECO:0000256" key="5">
    <source>
        <dbReference type="ARBA" id="ARBA00022884"/>
    </source>
</evidence>
<evidence type="ECO:0000256" key="3">
    <source>
        <dbReference type="ARBA" id="ARBA00022741"/>
    </source>
</evidence>
<dbReference type="CDD" id="cd00165">
    <property type="entry name" value="S4"/>
    <property type="match status" value="1"/>
</dbReference>
<keyword evidence="4 11" id="KW-0067">ATP-binding</keyword>
<dbReference type="InterPro" id="IPR002305">
    <property type="entry name" value="aa-tRNA-synth_Ic"/>
</dbReference>
<organism evidence="13 14">
    <name type="scientific">Acanthamoeba castellanii (strain ATCC 30010 / Neff)</name>
    <dbReference type="NCBI Taxonomy" id="1257118"/>
    <lineage>
        <taxon>Eukaryota</taxon>
        <taxon>Amoebozoa</taxon>
        <taxon>Discosea</taxon>
        <taxon>Longamoebia</taxon>
        <taxon>Centramoebida</taxon>
        <taxon>Acanthamoebidae</taxon>
        <taxon>Acanthamoeba</taxon>
    </lineage>
</organism>
<dbReference type="GO" id="GO:0005739">
    <property type="term" value="C:mitochondrion"/>
    <property type="evidence" value="ECO:0007669"/>
    <property type="project" value="TreeGrafter"/>
</dbReference>
<dbReference type="AlphaFoldDB" id="L8GJ61"/>
<dbReference type="Proteomes" id="UP000011083">
    <property type="component" value="Unassembled WGS sequence"/>
</dbReference>
<reference evidence="13 14" key="1">
    <citation type="journal article" date="2013" name="Genome Biol.">
        <title>Genome of Acanthamoeba castellanii highlights extensive lateral gene transfer and early evolution of tyrosine kinase signaling.</title>
        <authorList>
            <person name="Clarke M."/>
            <person name="Lohan A.J."/>
            <person name="Liu B."/>
            <person name="Lagkouvardos I."/>
            <person name="Roy S."/>
            <person name="Zafar N."/>
            <person name="Bertelli C."/>
            <person name="Schilde C."/>
            <person name="Kianianmomeni A."/>
            <person name="Burglin T.R."/>
            <person name="Frech C."/>
            <person name="Turcotte B."/>
            <person name="Kopec K.O."/>
            <person name="Synnott J.M."/>
            <person name="Choo C."/>
            <person name="Paponov I."/>
            <person name="Finkler A."/>
            <person name="Soon Heng Tan C."/>
            <person name="Hutchins A.P."/>
            <person name="Weinmeier T."/>
            <person name="Rattei T."/>
            <person name="Chu J.S."/>
            <person name="Gimenez G."/>
            <person name="Irimia M."/>
            <person name="Rigden D.J."/>
            <person name="Fitzpatrick D.A."/>
            <person name="Lorenzo-Morales J."/>
            <person name="Bateman A."/>
            <person name="Chiu C.H."/>
            <person name="Tang P."/>
            <person name="Hegemann P."/>
            <person name="Fromm H."/>
            <person name="Raoult D."/>
            <person name="Greub G."/>
            <person name="Miranda-Saavedra D."/>
            <person name="Chen N."/>
            <person name="Nash P."/>
            <person name="Ginger M.L."/>
            <person name="Horn M."/>
            <person name="Schaap P."/>
            <person name="Caler L."/>
            <person name="Loftus B."/>
        </authorList>
    </citation>
    <scope>NUCLEOTIDE SEQUENCE [LARGE SCALE GENOMIC DNA]</scope>
    <source>
        <strain evidence="13 14">Neff</strain>
    </source>
</reference>
<dbReference type="Gene3D" id="3.10.290.10">
    <property type="entry name" value="RNA-binding S4 domain"/>
    <property type="match status" value="1"/>
</dbReference>
<dbReference type="GO" id="GO:0003723">
    <property type="term" value="F:RNA binding"/>
    <property type="evidence" value="ECO:0007669"/>
    <property type="project" value="UniProtKB-KW"/>
</dbReference>
<dbReference type="OMA" id="YMMAKDS"/>
<evidence type="ECO:0000313" key="14">
    <source>
        <dbReference type="Proteomes" id="UP000011083"/>
    </source>
</evidence>
<evidence type="ECO:0000256" key="4">
    <source>
        <dbReference type="ARBA" id="ARBA00022840"/>
    </source>
</evidence>
<keyword evidence="14" id="KW-1185">Reference proteome</keyword>
<dbReference type="Pfam" id="PF22421">
    <property type="entry name" value="SYY_C-terminal"/>
    <property type="match status" value="1"/>
</dbReference>
<dbReference type="KEGG" id="acan:ACA1_095090"/>
<dbReference type="InterPro" id="IPR054608">
    <property type="entry name" value="SYY-like_C"/>
</dbReference>
<dbReference type="InterPro" id="IPR036986">
    <property type="entry name" value="S4_RNA-bd_sf"/>
</dbReference>
<dbReference type="SUPFAM" id="SSF52374">
    <property type="entry name" value="Nucleotidylyl transferase"/>
    <property type="match status" value="1"/>
</dbReference>
<dbReference type="CDD" id="cd00805">
    <property type="entry name" value="TyrRS_core"/>
    <property type="match status" value="1"/>
</dbReference>
<dbReference type="RefSeq" id="XP_004334902.1">
    <property type="nucleotide sequence ID" value="XM_004334854.1"/>
</dbReference>
<dbReference type="GO" id="GO:0006437">
    <property type="term" value="P:tyrosyl-tRNA aminoacylation"/>
    <property type="evidence" value="ECO:0007669"/>
    <property type="project" value="InterPro"/>
</dbReference>
<dbReference type="STRING" id="1257118.L8GJ61"/>
<proteinExistence type="inferred from homology"/>
<dbReference type="EC" id="6.1.1.1" evidence="1 11"/>
<dbReference type="Gene3D" id="3.40.50.620">
    <property type="entry name" value="HUPs"/>
    <property type="match status" value="1"/>
</dbReference>
<dbReference type="GO" id="GO:0005829">
    <property type="term" value="C:cytosol"/>
    <property type="evidence" value="ECO:0007669"/>
    <property type="project" value="TreeGrafter"/>
</dbReference>
<evidence type="ECO:0000256" key="9">
    <source>
        <dbReference type="ARBA" id="ARBA00048248"/>
    </source>
</evidence>